<sequence length="133" mass="15527">MAILIKVFKNNLFVIFFLISSILTCKNFGFVLSSVYDNEEIFLRINDSIILNNVKINTDRALGIDVKNQFSFDASSVELKIETKGTIEVIDKQFTRVLKKDTLLYIKNGKYIWIEVIDNEINIKQRKRKFVLE</sequence>
<proteinExistence type="predicted"/>
<keyword evidence="1" id="KW-1133">Transmembrane helix</keyword>
<evidence type="ECO:0000256" key="1">
    <source>
        <dbReference type="SAM" id="Phobius"/>
    </source>
</evidence>
<dbReference type="EMBL" id="SBKQ01000013">
    <property type="protein sequence ID" value="RXR29727.1"/>
    <property type="molecule type" value="Genomic_DNA"/>
</dbReference>
<dbReference type="Proteomes" id="UP000289734">
    <property type="component" value="Unassembled WGS sequence"/>
</dbReference>
<feature type="transmembrane region" description="Helical" evidence="1">
    <location>
        <begin position="12"/>
        <end position="36"/>
    </location>
</feature>
<keyword evidence="3" id="KW-1185">Reference proteome</keyword>
<dbReference type="AlphaFoldDB" id="A0A4Q1KJ85"/>
<dbReference type="OrthoDB" id="9981326at2"/>
<gene>
    <name evidence="2" type="ORF">EQG68_12740</name>
</gene>
<protein>
    <submittedName>
        <fullName evidence="2">Uncharacterized protein</fullName>
    </submittedName>
</protein>
<name>A0A4Q1KJ85_9FLAO</name>
<accession>A0A4Q1KJ85</accession>
<keyword evidence="1" id="KW-0472">Membrane</keyword>
<keyword evidence="1" id="KW-0812">Transmembrane</keyword>
<comment type="caution">
    <text evidence="2">The sequence shown here is derived from an EMBL/GenBank/DDBJ whole genome shotgun (WGS) entry which is preliminary data.</text>
</comment>
<evidence type="ECO:0000313" key="3">
    <source>
        <dbReference type="Proteomes" id="UP000289734"/>
    </source>
</evidence>
<organism evidence="2 3">
    <name type="scientific">Flavobacterium piscinae</name>
    <dbReference type="NCBI Taxonomy" id="2506424"/>
    <lineage>
        <taxon>Bacteria</taxon>
        <taxon>Pseudomonadati</taxon>
        <taxon>Bacteroidota</taxon>
        <taxon>Flavobacteriia</taxon>
        <taxon>Flavobacteriales</taxon>
        <taxon>Flavobacteriaceae</taxon>
        <taxon>Flavobacterium</taxon>
    </lineage>
</organism>
<evidence type="ECO:0000313" key="2">
    <source>
        <dbReference type="EMBL" id="RXR29727.1"/>
    </source>
</evidence>
<dbReference type="RefSeq" id="WP_129465267.1">
    <property type="nucleotide sequence ID" value="NZ_SBKQ01000013.1"/>
</dbReference>
<reference evidence="3" key="1">
    <citation type="submission" date="2019-01" db="EMBL/GenBank/DDBJ databases">
        <title>Cytophagaceae bacterium strain CAR-16.</title>
        <authorList>
            <person name="Chen W.-M."/>
        </authorList>
    </citation>
    <scope>NUCLEOTIDE SEQUENCE [LARGE SCALE GENOMIC DNA]</scope>
    <source>
        <strain evidence="3">ICH-30</strain>
    </source>
</reference>